<sequence length="205" mass="23348">MARSTFFEHQRRLNEPDKYAHLKKLITKIFNNSNATYGYRRVWRALRNENEIVNKKLVRKLMRQLGLVSKIRRKKYTSYRGTTSHIADNVLDRNFEQSAPNKAWVSDVTEFRVAGTKVYLSPIMDLFDRTILAHTLSSSPSTKFTSRSLSDAIALFSPGEGLIVHTDQVRLPSFSGHPICTDLVSVREDVHCESTAQEIHAGVPA</sequence>
<dbReference type="PANTHER" id="PTHR46889">
    <property type="entry name" value="TRANSPOSASE INSF FOR INSERTION SEQUENCE IS3B-RELATED"/>
    <property type="match status" value="1"/>
</dbReference>
<comment type="function">
    <text evidence="1">Involved in the transposition of the insertion sequence.</text>
</comment>
<organism evidence="3 4">
    <name type="scientific">Corynebacterium striatum</name>
    <dbReference type="NCBI Taxonomy" id="43770"/>
    <lineage>
        <taxon>Bacteria</taxon>
        <taxon>Bacillati</taxon>
        <taxon>Actinomycetota</taxon>
        <taxon>Actinomycetes</taxon>
        <taxon>Mycobacteriales</taxon>
        <taxon>Corynebacteriaceae</taxon>
        <taxon>Corynebacterium</taxon>
    </lineage>
</organism>
<dbReference type="Gene3D" id="3.30.420.10">
    <property type="entry name" value="Ribonuclease H-like superfamily/Ribonuclease H"/>
    <property type="match status" value="1"/>
</dbReference>
<dbReference type="EMBL" id="CP021252">
    <property type="protein sequence ID" value="ART21646.1"/>
    <property type="molecule type" value="Genomic_DNA"/>
</dbReference>
<dbReference type="InterPro" id="IPR036397">
    <property type="entry name" value="RNaseH_sf"/>
</dbReference>
<dbReference type="KEGG" id="cstr:CBE89_09135"/>
<gene>
    <name evidence="3" type="ORF">CBE89_09135</name>
</gene>
<evidence type="ECO:0000313" key="3">
    <source>
        <dbReference type="EMBL" id="ART21646.1"/>
    </source>
</evidence>
<dbReference type="PROSITE" id="PS50994">
    <property type="entry name" value="INTEGRASE"/>
    <property type="match status" value="1"/>
</dbReference>
<reference evidence="3 4" key="1">
    <citation type="submission" date="2017-05" db="EMBL/GenBank/DDBJ databases">
        <title>Complete genome sequence of Corynebacterium striatum KC-Na-1 isolated from Neophocaena asiaeorientalis in Korea.</title>
        <authorList>
            <person name="Kim J.H."/>
            <person name="Lee K."/>
        </authorList>
    </citation>
    <scope>NUCLEOTIDE SEQUENCE [LARGE SCALE GENOMIC DNA]</scope>
    <source>
        <strain evidence="3 4">KC-Na-01</strain>
    </source>
</reference>
<dbReference type="InterPro" id="IPR050900">
    <property type="entry name" value="Transposase_IS3/IS150/IS904"/>
</dbReference>
<dbReference type="Pfam" id="PF13276">
    <property type="entry name" value="HTH_21"/>
    <property type="match status" value="1"/>
</dbReference>
<dbReference type="NCBIfam" id="NF033516">
    <property type="entry name" value="transpos_IS3"/>
    <property type="match status" value="1"/>
</dbReference>
<evidence type="ECO:0000256" key="1">
    <source>
        <dbReference type="ARBA" id="ARBA00002286"/>
    </source>
</evidence>
<evidence type="ECO:0000313" key="4">
    <source>
        <dbReference type="Proteomes" id="UP000250197"/>
    </source>
</evidence>
<dbReference type="AlphaFoldDB" id="A0A2Z2IYB8"/>
<feature type="domain" description="Integrase catalytic" evidence="2">
    <location>
        <begin position="96"/>
        <end position="168"/>
    </location>
</feature>
<dbReference type="InterPro" id="IPR012337">
    <property type="entry name" value="RNaseH-like_sf"/>
</dbReference>
<dbReference type="PANTHER" id="PTHR46889:SF4">
    <property type="entry name" value="TRANSPOSASE INSO FOR INSERTION SEQUENCE ELEMENT IS911B-RELATED"/>
    <property type="match status" value="1"/>
</dbReference>
<evidence type="ECO:0000259" key="2">
    <source>
        <dbReference type="PROSITE" id="PS50994"/>
    </source>
</evidence>
<dbReference type="InterPro" id="IPR025948">
    <property type="entry name" value="HTH-like_dom"/>
</dbReference>
<dbReference type="InterPro" id="IPR001584">
    <property type="entry name" value="Integrase_cat-core"/>
</dbReference>
<accession>A0A2Z2IYB8</accession>
<protein>
    <recommendedName>
        <fullName evidence="2">Integrase catalytic domain-containing protein</fullName>
    </recommendedName>
</protein>
<dbReference type="InterPro" id="IPR048020">
    <property type="entry name" value="Transpos_IS3"/>
</dbReference>
<proteinExistence type="predicted"/>
<dbReference type="GO" id="GO:0003676">
    <property type="term" value="F:nucleic acid binding"/>
    <property type="evidence" value="ECO:0007669"/>
    <property type="project" value="InterPro"/>
</dbReference>
<dbReference type="Pfam" id="PF00665">
    <property type="entry name" value="rve"/>
    <property type="match status" value="1"/>
</dbReference>
<dbReference type="Proteomes" id="UP000250197">
    <property type="component" value="Chromosome"/>
</dbReference>
<dbReference type="GO" id="GO:0015074">
    <property type="term" value="P:DNA integration"/>
    <property type="evidence" value="ECO:0007669"/>
    <property type="project" value="InterPro"/>
</dbReference>
<name>A0A2Z2IYB8_CORST</name>
<dbReference type="SUPFAM" id="SSF53098">
    <property type="entry name" value="Ribonuclease H-like"/>
    <property type="match status" value="1"/>
</dbReference>